<name>A0A1D2MNX7_ORCCI</name>
<keyword evidence="1" id="KW-0811">Translocation</keyword>
<keyword evidence="1" id="KW-0010">Activator</keyword>
<keyword evidence="1" id="KW-0813">Transport</keyword>
<dbReference type="EMBL" id="LJIJ01000751">
    <property type="protein sequence ID" value="ODM94779.1"/>
    <property type="molecule type" value="Genomic_DNA"/>
</dbReference>
<comment type="function">
    <text evidence="1">Involved in mRNA export coupled transcription activation by association with both the TREX-2 and the SAGA complexes. The transcription regulatory histone acetylation (HAT) complex SAGA is a multiprotein complex that activates transcription by remodeling chromatin and mediating histone acetylation and deubiquitination. Within the SAGA complex, participates to a subcomplex that specifically deubiquitinates histones. The SAGA complex is recruited to specific gene promoters by activators, where it is required for transcription. The TREX-2 complex functions in docking export-competent ribonucleoprotein particles (mRNPs) to the nuclear entrance of the nuclear pore complex (nuclear basket). TREX-2 participates in mRNA export and accurate chromatin positioning in the nucleus by tethering genes to the nuclear periphery.</text>
</comment>
<evidence type="ECO:0000313" key="2">
    <source>
        <dbReference type="EMBL" id="ODM94779.1"/>
    </source>
</evidence>
<gene>
    <name evidence="2" type="ORF">Ocin01_11900</name>
</gene>
<dbReference type="GO" id="GO:0070390">
    <property type="term" value="C:transcription export complex 2"/>
    <property type="evidence" value="ECO:0007669"/>
    <property type="project" value="UniProtKB-UniRule"/>
</dbReference>
<dbReference type="Proteomes" id="UP000094527">
    <property type="component" value="Unassembled WGS sequence"/>
</dbReference>
<sequence>METKEAAEIRHLMNDVLTKNGEGARLKDMLTRLLVESGWKDEVNLMCRKVIQERGVDNITTDDIVNAVTPNARASVPAEVKKALLEKIRAALIKELEDREKENGTQ</sequence>
<dbReference type="GO" id="GO:0006406">
    <property type="term" value="P:mRNA export from nucleus"/>
    <property type="evidence" value="ECO:0007669"/>
    <property type="project" value="UniProtKB-UniRule"/>
</dbReference>
<keyword evidence="1" id="KW-0539">Nucleus</keyword>
<comment type="caution">
    <text evidence="2">The sequence shown here is derived from an EMBL/GenBank/DDBJ whole genome shotgun (WGS) entry which is preliminary data.</text>
</comment>
<dbReference type="GO" id="GO:0015031">
    <property type="term" value="P:protein transport"/>
    <property type="evidence" value="ECO:0007669"/>
    <property type="project" value="UniProtKB-KW"/>
</dbReference>
<proteinExistence type="inferred from homology"/>
<accession>A0A1D2MNX7</accession>
<dbReference type="GO" id="GO:0071819">
    <property type="term" value="C:DUBm complex"/>
    <property type="evidence" value="ECO:0007669"/>
    <property type="project" value="UniProtKB-UniRule"/>
</dbReference>
<reference evidence="2 3" key="1">
    <citation type="journal article" date="2016" name="Genome Biol. Evol.">
        <title>Gene Family Evolution Reflects Adaptation to Soil Environmental Stressors in the Genome of the Collembolan Orchesella cincta.</title>
        <authorList>
            <person name="Faddeeva-Vakhrusheva A."/>
            <person name="Derks M.F."/>
            <person name="Anvar S.Y."/>
            <person name="Agamennone V."/>
            <person name="Suring W."/>
            <person name="Smit S."/>
            <person name="van Straalen N.M."/>
            <person name="Roelofs D."/>
        </authorList>
    </citation>
    <scope>NUCLEOTIDE SEQUENCE [LARGE SCALE GENOMIC DNA]</scope>
    <source>
        <tissue evidence="2">Mixed pool</tissue>
    </source>
</reference>
<keyword evidence="1" id="KW-0509">mRNA transport</keyword>
<dbReference type="GO" id="GO:0006368">
    <property type="term" value="P:transcription elongation by RNA polymerase II"/>
    <property type="evidence" value="ECO:0007669"/>
    <property type="project" value="UniProtKB-UniRule"/>
</dbReference>
<dbReference type="InterPro" id="IPR018783">
    <property type="entry name" value="TF_ENY2"/>
</dbReference>
<dbReference type="InterPro" id="IPR038212">
    <property type="entry name" value="TF_EnY2_sf"/>
</dbReference>
<comment type="similarity">
    <text evidence="1">Belongs to the ENY2 family.</text>
</comment>
<dbReference type="GO" id="GO:0000124">
    <property type="term" value="C:SAGA complex"/>
    <property type="evidence" value="ECO:0007669"/>
    <property type="project" value="UniProtKB-UniRule"/>
</dbReference>
<dbReference type="HAMAP" id="MF_03046">
    <property type="entry name" value="ENY2_Sus1"/>
    <property type="match status" value="1"/>
</dbReference>
<comment type="subcellular location">
    <subcellularLocation>
        <location evidence="1">Nucleus</location>
        <location evidence="1">Nucleoplasm</location>
    </subcellularLocation>
</comment>
<dbReference type="Pfam" id="PF10163">
    <property type="entry name" value="EnY2"/>
    <property type="match status" value="1"/>
</dbReference>
<dbReference type="PANTHER" id="PTHR12514">
    <property type="entry name" value="ENHANCER OF YELLOW 2 TRANSCRIPTION FACTOR"/>
    <property type="match status" value="1"/>
</dbReference>
<dbReference type="STRING" id="48709.A0A1D2MNX7"/>
<dbReference type="GO" id="GO:0005654">
    <property type="term" value="C:nucleoplasm"/>
    <property type="evidence" value="ECO:0007669"/>
    <property type="project" value="UniProtKB-SubCell"/>
</dbReference>
<comment type="subunit">
    <text evidence="1">Component of the nuclear pore complex (NPC)-associated TREX-2 complex (transcription and export complex 2). Component of the SAGA transcription coactivator-HAT complex. Within the SAGA complex, participates to a subcomplex of SAGA called the DUB module (deubiquitination module).</text>
</comment>
<dbReference type="GO" id="GO:0006325">
    <property type="term" value="P:chromatin organization"/>
    <property type="evidence" value="ECO:0007669"/>
    <property type="project" value="UniProtKB-KW"/>
</dbReference>
<dbReference type="GO" id="GO:0005643">
    <property type="term" value="C:nuclear pore"/>
    <property type="evidence" value="ECO:0007669"/>
    <property type="project" value="UniProtKB-UniRule"/>
</dbReference>
<dbReference type="OMA" id="RLMCRNI"/>
<keyword evidence="1" id="KW-0653">Protein transport</keyword>
<keyword evidence="3" id="KW-1185">Reference proteome</keyword>
<protein>
    <recommendedName>
        <fullName evidence="1">Transcription and mRNA export factor ENY2</fullName>
    </recommendedName>
    <alternativeName>
        <fullName evidence="1">Enhancer of yellow 2 transcription factor homolog</fullName>
    </alternativeName>
</protein>
<dbReference type="GO" id="GO:0003713">
    <property type="term" value="F:transcription coactivator activity"/>
    <property type="evidence" value="ECO:0007669"/>
    <property type="project" value="UniProtKB-UniRule"/>
</dbReference>
<keyword evidence="1" id="KW-0805">Transcription regulation</keyword>
<evidence type="ECO:0000313" key="3">
    <source>
        <dbReference type="Proteomes" id="UP000094527"/>
    </source>
</evidence>
<dbReference type="AlphaFoldDB" id="A0A1D2MNX7"/>
<keyword evidence="1" id="KW-0156">Chromatin regulator</keyword>
<dbReference type="Gene3D" id="1.10.246.140">
    <property type="match status" value="1"/>
</dbReference>
<keyword evidence="1" id="KW-0804">Transcription</keyword>
<evidence type="ECO:0000256" key="1">
    <source>
        <dbReference type="HAMAP-Rule" id="MF_03046"/>
    </source>
</evidence>
<organism evidence="2 3">
    <name type="scientific">Orchesella cincta</name>
    <name type="common">Springtail</name>
    <name type="synonym">Podura cincta</name>
    <dbReference type="NCBI Taxonomy" id="48709"/>
    <lineage>
        <taxon>Eukaryota</taxon>
        <taxon>Metazoa</taxon>
        <taxon>Ecdysozoa</taxon>
        <taxon>Arthropoda</taxon>
        <taxon>Hexapoda</taxon>
        <taxon>Collembola</taxon>
        <taxon>Entomobryomorpha</taxon>
        <taxon>Entomobryoidea</taxon>
        <taxon>Orchesellidae</taxon>
        <taxon>Orchesellinae</taxon>
        <taxon>Orchesella</taxon>
    </lineage>
</organism>